<evidence type="ECO:0000259" key="5">
    <source>
        <dbReference type="Pfam" id="PF04357"/>
    </source>
</evidence>
<evidence type="ECO:0000256" key="4">
    <source>
        <dbReference type="ARBA" id="ARBA00023136"/>
    </source>
</evidence>
<dbReference type="PANTHER" id="PTHR36985:SF1">
    <property type="entry name" value="TRANSLOCATION AND ASSEMBLY MODULE SUBUNIT TAMB"/>
    <property type="match status" value="1"/>
</dbReference>
<dbReference type="RefSeq" id="WP_004856180.1">
    <property type="nucleotide sequence ID" value="NZ_CACVBH010000001.1"/>
</dbReference>
<dbReference type="GO" id="GO:0005886">
    <property type="term" value="C:plasma membrane"/>
    <property type="evidence" value="ECO:0007669"/>
    <property type="project" value="InterPro"/>
</dbReference>
<protein>
    <submittedName>
        <fullName evidence="6">Family of uncharacterized function (DUF490)</fullName>
    </submittedName>
</protein>
<dbReference type="OrthoDB" id="7784409at2"/>
<evidence type="ECO:0000313" key="7">
    <source>
        <dbReference type="Proteomes" id="UP000254950"/>
    </source>
</evidence>
<proteinExistence type="predicted"/>
<evidence type="ECO:0000256" key="2">
    <source>
        <dbReference type="ARBA" id="ARBA00022692"/>
    </source>
</evidence>
<comment type="subcellular location">
    <subcellularLocation>
        <location evidence="1">Membrane</location>
        <topology evidence="1">Single-pass membrane protein</topology>
    </subcellularLocation>
</comment>
<dbReference type="EMBL" id="UFTF01000001">
    <property type="protein sequence ID" value="SUV46070.1"/>
    <property type="molecule type" value="Genomic_DNA"/>
</dbReference>
<organism evidence="6 7">
    <name type="scientific">Bartonella doshiae</name>
    <dbReference type="NCBI Taxonomy" id="33044"/>
    <lineage>
        <taxon>Bacteria</taxon>
        <taxon>Pseudomonadati</taxon>
        <taxon>Pseudomonadota</taxon>
        <taxon>Alphaproteobacteria</taxon>
        <taxon>Hyphomicrobiales</taxon>
        <taxon>Bartonellaceae</taxon>
        <taxon>Bartonella</taxon>
    </lineage>
</organism>
<gene>
    <name evidence="6" type="ORF">NCTC12862_01546</name>
</gene>
<name>A0A380ZHT5_BARDO</name>
<reference evidence="6 7" key="1">
    <citation type="submission" date="2018-06" db="EMBL/GenBank/DDBJ databases">
        <authorList>
            <consortium name="Pathogen Informatics"/>
            <person name="Doyle S."/>
        </authorList>
    </citation>
    <scope>NUCLEOTIDE SEQUENCE [LARGE SCALE GENOMIC DNA]</scope>
    <source>
        <strain evidence="6 7">NCTC12862</strain>
    </source>
</reference>
<dbReference type="Pfam" id="PF04357">
    <property type="entry name" value="TamB"/>
    <property type="match status" value="1"/>
</dbReference>
<keyword evidence="2" id="KW-0812">Transmembrane</keyword>
<sequence>MKKRVRLWILLFGLFFLLLSILVFALLDISSFRKVTEDSHSWAISLIERKLSTPNNKVRLYNVKGMLSSQTTIGTVTVSDKKGVWLKIANAKMDWNRLALLKGRMEVNELLVEQITFLRKPYGSSSTFSSEMKLFSLPKLPIDVSINMLTAQRVAFEKDFFGLFSNISLEGHLILANDHFDAKIIAHRLDAPGSFSFFTKISNSDRTAKIDISTYEPQDGILAHVFNIEKHPALSFSIKGDGSFDDLVVKLSLEADHHLILDGNIKLASISEGYSLSSELVGSLGFLISPQYRSFFESDVTLKAEARMTKEGAVHLDHMVIQGKTINVVANAEIMADGFLRRLFVDGAVSLEKKNEFTHLSVLEDLTRAENVALTIDYGREGQSSWKGRFAVHNLSNKNVHIRDVIFDMGGVSENLDDVASRHVGIQVNGTLQGITKIKEALTEDLKQTVYVHLDTDIVARKPIMIHNFSIMAQDFSAWLKGKVDRFIFKGDLGLKAQALTLLDLFSEQSFSGSADIKAKGTVGLMNGVFDLQLSGIADNLKVGVQSFDRLFKGNLTFSGGAAWNKTDLVLRRFDLKNQYVNIRANGYFSSENAKMDLYAQISDLAKLHPNMGGTITVWGSAKGKDNLIKLNAHTHVARALLMGKNLQNTTFTLKAIMDNTSPVTLLTGSVKGEGVFANKPLYVSASFKDSKQIRQLQNINIRGGDAKITGTLSQTLEGFVKGALHIDADDISVLSALLLQEGSGKVKGHVIFDGQNGKQKASLKAHIDHLNFAKNKINKLAVETDIFDLFGLLQFEGFINAENIQTPFIVINQLNAHASHNNGKTGFTVKAMLHNDTNAQLSGCVMAVNFPEGIKQEIQIKSIDVKRSNFHATLPKSAMIVFNKNGIEVKELGLSVDGGQIMLSGSIQDSLNLGLTMNAFPVALANLWKSDLGAVGTLTGQIMIDGHYKNPNVYYDIKGEGLTTTALQDKKITPFVFSATGKTVDKILTVNANLTGEGMQAQTKGSVFLDTNNLDLHVDLQELSARLVNGFIEGQALGGTVIGKIDIGGSIKDPSAYFELSSTSLTVATYDGLMPINVSARGSYKKATLHIEHMVATGDKGLDFSINGPISLNDLEAGLNIKGIMPLVFIDLLLAKHGAHITGTAKIDTVLNGKLSKPQLDGKFSIVDGSFIDSQTNLGLNNIKIEGKFNGSHILIEKASAVSSEGGNLSASGHITNDLQTDLVIHLDRANYNDGSMILATLSGTMKMTGDFVNNLVVGGEVTVEKAEIIVPDHFQNVKLLGIKNKNLTKPIQKTLERADIKNYSHNRDVTKKSSSVVQLDMRITALNQFFVRGKGLDTELGGRINLTGPLNDVHPVGEFQMIRGRFDILSQRLSFNQGQASFSGNLNPTVYFVTTSNSGDINVTVTVSGTIDNLGVNFSSQPNLPQDEILARLIFKRSLSELSAFQIAQLATVAADLVGNTNISLLNALRTKIGLDDLDVITDEKGNTGLRLGRYIHNNIYLGLEAGANGLTKGTINLDISRNLKAKGAIGNEKNSSIGLFYEKDY</sequence>
<dbReference type="PANTHER" id="PTHR36985">
    <property type="entry name" value="TRANSLOCATION AND ASSEMBLY MODULE SUBUNIT TAMB"/>
    <property type="match status" value="1"/>
</dbReference>
<dbReference type="Proteomes" id="UP000254950">
    <property type="component" value="Unassembled WGS sequence"/>
</dbReference>
<dbReference type="STRING" id="33044.GCA_900005695_00888"/>
<feature type="domain" description="Translocation and assembly module TamB C-terminal" evidence="5">
    <location>
        <begin position="1203"/>
        <end position="1548"/>
    </location>
</feature>
<keyword evidence="3" id="KW-1133">Transmembrane helix</keyword>
<evidence type="ECO:0000313" key="6">
    <source>
        <dbReference type="EMBL" id="SUV46070.1"/>
    </source>
</evidence>
<dbReference type="InterPro" id="IPR007452">
    <property type="entry name" value="TamB_C"/>
</dbReference>
<accession>A0A380ZHT5</accession>
<dbReference type="GO" id="GO:0009306">
    <property type="term" value="P:protein secretion"/>
    <property type="evidence" value="ECO:0007669"/>
    <property type="project" value="InterPro"/>
</dbReference>
<evidence type="ECO:0000256" key="1">
    <source>
        <dbReference type="ARBA" id="ARBA00004167"/>
    </source>
</evidence>
<evidence type="ECO:0000256" key="3">
    <source>
        <dbReference type="ARBA" id="ARBA00022989"/>
    </source>
</evidence>
<keyword evidence="4" id="KW-0472">Membrane</keyword>
<dbReference type="GO" id="GO:0097347">
    <property type="term" value="C:TAM protein secretion complex"/>
    <property type="evidence" value="ECO:0007669"/>
    <property type="project" value="TreeGrafter"/>
</dbReference>